<dbReference type="KEGG" id="bgt:106062548"/>
<reference evidence="6" key="3">
    <citation type="submission" date="2016-10" db="UniProtKB">
        <authorList>
            <consortium name="VectorBase"/>
        </authorList>
    </citation>
    <scope>IDENTIFICATION</scope>
    <source>
        <strain evidence="6">BB02</strain>
    </source>
</reference>
<reference evidence="6" key="1">
    <citation type="journal article" date="2004" name="J. Parasitol.">
        <title>The mitochondrial genome of Biomphalaria glabrata (Gastropoda: Basommatophora), intermediate host of Schistosoma mansoni.</title>
        <authorList>
            <person name="DeJong R.J."/>
            <person name="Emery A.M."/>
            <person name="Adema C.M."/>
        </authorList>
    </citation>
    <scope>NUCLEOTIDE SEQUENCE</scope>
    <source>
        <strain evidence="6">BB02</strain>
    </source>
</reference>
<dbReference type="InterPro" id="IPR027417">
    <property type="entry name" value="P-loop_NTPase"/>
</dbReference>
<dbReference type="GO" id="GO:0005524">
    <property type="term" value="F:ATP binding"/>
    <property type="evidence" value="ECO:0007669"/>
    <property type="project" value="UniProtKB-KW"/>
</dbReference>
<dbReference type="InterPro" id="IPR050173">
    <property type="entry name" value="ABC_transporter_C-like"/>
</dbReference>
<dbReference type="AlphaFoldDB" id="A0A182Z9S1"/>
<keyword evidence="4" id="KW-0067">ATP-binding</keyword>
<dbReference type="EnsemblMetazoa" id="BGLB005879-RA">
    <property type="protein sequence ID" value="BGLB005879-PA"/>
    <property type="gene ID" value="BGLB005879"/>
</dbReference>
<accession>A0A182Z9S1</accession>
<dbReference type="GO" id="GO:0042626">
    <property type="term" value="F:ATPase-coupled transmembrane transporter activity"/>
    <property type="evidence" value="ECO:0007669"/>
    <property type="project" value="TreeGrafter"/>
</dbReference>
<evidence type="ECO:0000259" key="5">
    <source>
        <dbReference type="Pfam" id="PF00005"/>
    </source>
</evidence>
<keyword evidence="2" id="KW-0677">Repeat</keyword>
<reference evidence="6" key="4">
    <citation type="submission" date="2025-05" db="UniProtKB">
        <authorList>
            <consortium name="EnsemblMetazoa"/>
        </authorList>
    </citation>
    <scope>IDENTIFICATION</scope>
    <source>
        <strain evidence="6">BB02</strain>
    </source>
</reference>
<name>A0A182Z9S1_BIOGL</name>
<sequence>MREQKVETFNRNGINISGGQKQRVSLARAVYSRSDIYLLDDPLSAVDSHVGKHIFQEVISNKGMLKGKYNNMAYVPQEAWIQNATLRDNILFATDFKSSLYSKVVEACALKSDLDILPGGDQTEIGEKVSSAIANISVYKLY</sequence>
<dbReference type="Proteomes" id="UP000076420">
    <property type="component" value="Unassembled WGS sequence"/>
</dbReference>
<organism evidence="6 7">
    <name type="scientific">Biomphalaria glabrata</name>
    <name type="common">Bloodfluke planorb</name>
    <name type="synonym">Freshwater snail</name>
    <dbReference type="NCBI Taxonomy" id="6526"/>
    <lineage>
        <taxon>Eukaryota</taxon>
        <taxon>Metazoa</taxon>
        <taxon>Spiralia</taxon>
        <taxon>Lophotrochozoa</taxon>
        <taxon>Mollusca</taxon>
        <taxon>Gastropoda</taxon>
        <taxon>Heterobranchia</taxon>
        <taxon>Euthyneura</taxon>
        <taxon>Panpulmonata</taxon>
        <taxon>Hygrophila</taxon>
        <taxon>Lymnaeoidea</taxon>
        <taxon>Planorbidae</taxon>
        <taxon>Biomphalaria</taxon>
    </lineage>
</organism>
<keyword evidence="3" id="KW-0547">Nucleotide-binding</keyword>
<proteinExistence type="predicted"/>
<protein>
    <recommendedName>
        <fullName evidence="5">ABC transporter domain-containing protein</fullName>
    </recommendedName>
</protein>
<dbReference type="Gene3D" id="3.40.50.300">
    <property type="entry name" value="P-loop containing nucleotide triphosphate hydrolases"/>
    <property type="match status" value="2"/>
</dbReference>
<dbReference type="Pfam" id="PF00005">
    <property type="entry name" value="ABC_tran"/>
    <property type="match status" value="1"/>
</dbReference>
<dbReference type="VEuPathDB" id="VectorBase:BGLB005879"/>
<evidence type="ECO:0000256" key="3">
    <source>
        <dbReference type="ARBA" id="ARBA00022741"/>
    </source>
</evidence>
<dbReference type="STRING" id="6526.A0A182Z9S1"/>
<dbReference type="PANTHER" id="PTHR24223">
    <property type="entry name" value="ATP-BINDING CASSETTE SUB-FAMILY C"/>
    <property type="match status" value="1"/>
</dbReference>
<gene>
    <name evidence="6" type="primary">106062548</name>
</gene>
<dbReference type="PANTHER" id="PTHR24223:SF443">
    <property type="entry name" value="MULTIDRUG-RESISTANCE LIKE PROTEIN 1, ISOFORM I"/>
    <property type="match status" value="1"/>
</dbReference>
<reference evidence="6" key="2">
    <citation type="submission" date="2013-03" db="EMBL/GenBank/DDBJ databases">
        <title>Sequence assembly of the Biomphalaria glabrata genome version 4.3.</title>
        <authorList>
            <person name="Warren W."/>
            <person name="Wilson R.K."/>
            <person name="Hillier L.W."/>
            <person name="Minx P."/>
        </authorList>
    </citation>
    <scope>NUCLEOTIDE SEQUENCE</scope>
    <source>
        <strain evidence="6">BB02</strain>
    </source>
</reference>
<evidence type="ECO:0000256" key="4">
    <source>
        <dbReference type="ARBA" id="ARBA00022840"/>
    </source>
</evidence>
<evidence type="ECO:0000256" key="1">
    <source>
        <dbReference type="ARBA" id="ARBA00004127"/>
    </source>
</evidence>
<comment type="subcellular location">
    <subcellularLocation>
        <location evidence="1">Endomembrane system</location>
        <topology evidence="1">Multi-pass membrane protein</topology>
    </subcellularLocation>
</comment>
<dbReference type="SUPFAM" id="SSF52540">
    <property type="entry name" value="P-loop containing nucleoside triphosphate hydrolases"/>
    <property type="match status" value="2"/>
</dbReference>
<dbReference type="GO" id="GO:0012505">
    <property type="term" value="C:endomembrane system"/>
    <property type="evidence" value="ECO:0007669"/>
    <property type="project" value="UniProtKB-SubCell"/>
</dbReference>
<evidence type="ECO:0000313" key="6">
    <source>
        <dbReference type="EnsemblMetazoa" id="BGLB005879-PA"/>
    </source>
</evidence>
<dbReference type="InterPro" id="IPR003439">
    <property type="entry name" value="ABC_transporter-like_ATP-bd"/>
</dbReference>
<dbReference type="GO" id="GO:0016887">
    <property type="term" value="F:ATP hydrolysis activity"/>
    <property type="evidence" value="ECO:0007669"/>
    <property type="project" value="InterPro"/>
</dbReference>
<dbReference type="GO" id="GO:0016020">
    <property type="term" value="C:membrane"/>
    <property type="evidence" value="ECO:0007669"/>
    <property type="project" value="TreeGrafter"/>
</dbReference>
<evidence type="ECO:0000256" key="2">
    <source>
        <dbReference type="ARBA" id="ARBA00022737"/>
    </source>
</evidence>
<feature type="domain" description="ABC transporter" evidence="5">
    <location>
        <begin position="7"/>
        <end position="43"/>
    </location>
</feature>
<evidence type="ECO:0000313" key="7">
    <source>
        <dbReference type="Proteomes" id="UP000076420"/>
    </source>
</evidence>